<proteinExistence type="predicted"/>
<gene>
    <name evidence="1" type="ORF">LIER_08358</name>
</gene>
<name>A0AAV3PBU9_LITER</name>
<protein>
    <recommendedName>
        <fullName evidence="3">Reverse transcriptase</fullName>
    </recommendedName>
</protein>
<dbReference type="AlphaFoldDB" id="A0AAV3PBU9"/>
<accession>A0AAV3PBU9</accession>
<evidence type="ECO:0008006" key="3">
    <source>
        <dbReference type="Google" id="ProtNLM"/>
    </source>
</evidence>
<dbReference type="PANTHER" id="PTHR33116:SF86">
    <property type="entry name" value="REVERSE TRANSCRIPTASE DOMAIN-CONTAINING PROTEIN"/>
    <property type="match status" value="1"/>
</dbReference>
<reference evidence="1 2" key="1">
    <citation type="submission" date="2024-01" db="EMBL/GenBank/DDBJ databases">
        <title>The complete chloroplast genome sequence of Lithospermum erythrorhizon: insights into the phylogenetic relationship among Boraginaceae species and the maternal lineages of purple gromwells.</title>
        <authorList>
            <person name="Okada T."/>
            <person name="Watanabe K."/>
        </authorList>
    </citation>
    <scope>NUCLEOTIDE SEQUENCE [LARGE SCALE GENOMIC DNA]</scope>
</reference>
<comment type="caution">
    <text evidence="1">The sequence shown here is derived from an EMBL/GenBank/DDBJ whole genome shotgun (WGS) entry which is preliminary data.</text>
</comment>
<sequence length="113" mass="12616">MRILADYEMASGQKVNVGKCDVGFSKKTGMATRQSILSRMGIYIQAKVEARVRGWKGKLLSQAGREVMIKSVTSAIPNFIMNCFKLPQGTIDDLNRKMARYFWANGNGEKGIH</sequence>
<evidence type="ECO:0000313" key="1">
    <source>
        <dbReference type="EMBL" id="GAA0149094.1"/>
    </source>
</evidence>
<dbReference type="Proteomes" id="UP001454036">
    <property type="component" value="Unassembled WGS sequence"/>
</dbReference>
<evidence type="ECO:0000313" key="2">
    <source>
        <dbReference type="Proteomes" id="UP001454036"/>
    </source>
</evidence>
<keyword evidence="2" id="KW-1185">Reference proteome</keyword>
<dbReference type="PANTHER" id="PTHR33116">
    <property type="entry name" value="REVERSE TRANSCRIPTASE ZINC-BINDING DOMAIN-CONTAINING PROTEIN-RELATED-RELATED"/>
    <property type="match status" value="1"/>
</dbReference>
<dbReference type="EMBL" id="BAABME010001350">
    <property type="protein sequence ID" value="GAA0149094.1"/>
    <property type="molecule type" value="Genomic_DNA"/>
</dbReference>
<organism evidence="1 2">
    <name type="scientific">Lithospermum erythrorhizon</name>
    <name type="common">Purple gromwell</name>
    <name type="synonym">Lithospermum officinale var. erythrorhizon</name>
    <dbReference type="NCBI Taxonomy" id="34254"/>
    <lineage>
        <taxon>Eukaryota</taxon>
        <taxon>Viridiplantae</taxon>
        <taxon>Streptophyta</taxon>
        <taxon>Embryophyta</taxon>
        <taxon>Tracheophyta</taxon>
        <taxon>Spermatophyta</taxon>
        <taxon>Magnoliopsida</taxon>
        <taxon>eudicotyledons</taxon>
        <taxon>Gunneridae</taxon>
        <taxon>Pentapetalae</taxon>
        <taxon>asterids</taxon>
        <taxon>lamiids</taxon>
        <taxon>Boraginales</taxon>
        <taxon>Boraginaceae</taxon>
        <taxon>Boraginoideae</taxon>
        <taxon>Lithospermeae</taxon>
        <taxon>Lithospermum</taxon>
    </lineage>
</organism>